<gene>
    <name evidence="2" type="ORF">MOBT1_001512</name>
</gene>
<feature type="compositionally biased region" description="Low complexity" evidence="1">
    <location>
        <begin position="394"/>
        <end position="408"/>
    </location>
</feature>
<name>A0AAF0E0B6_9BASI</name>
<reference evidence="2" key="1">
    <citation type="submission" date="2023-03" db="EMBL/GenBank/DDBJ databases">
        <title>Mating type loci evolution in Malassezia.</title>
        <authorList>
            <person name="Coelho M.A."/>
        </authorList>
    </citation>
    <scope>NUCLEOTIDE SEQUENCE</scope>
    <source>
        <strain evidence="2">CBS 7876</strain>
    </source>
</reference>
<dbReference type="Proteomes" id="UP001214603">
    <property type="component" value="Chromosome 2"/>
</dbReference>
<protein>
    <submittedName>
        <fullName evidence="2">Uncharacterized protein</fullName>
    </submittedName>
</protein>
<sequence length="529" mass="56513">MSVGMTPSGPTLRHESNATVTTGYSAVNFVPTDKIQTAVSYMDDYIVIDTLVPPSRYLPPTLSVTQLAAQMQTDLLNELNRLGLGKGSKVGAIAHPRSKEVEAEQFVRMPSGELIDPALAPTGHPDDSRRARLGIRSLRGEPLLSYFPTPAAAEMTMVGGKVTTCPCVCCRSHCVGADPKTKRLPVITRALAHDDADRLLLDAHTPVQASAPPSRAESPVAVRRTEPAVPAAVPAAAPAVRAEPSETKLRMRSAAPPTVPEPSTALGKPFTEPTAGRSVVRLVNGKREVRSVAPHKSLGDLRTAASLQPAPAPARRHLTPPRKLEPWEFETRPAARITVRPSGALGTASMPTKPEPATRNENGMGVFAPLQLSQDLETQLVLSEQVSPPRGAHTTPPLSSPSSFTSSRSQRETDSSPGSTHSVDSSSTPIAARYSRSTSNLRQKAREREREVPPMPPMPATIPEPIQPMQPSWIRAAPSAPTTPAKHFALGEYDYGSLPPRATTPGGTRVRIVSGNSPLNRPSRPHDRA</sequence>
<feature type="compositionally biased region" description="Polar residues" evidence="1">
    <location>
        <begin position="415"/>
        <end position="442"/>
    </location>
</feature>
<evidence type="ECO:0000313" key="2">
    <source>
        <dbReference type="EMBL" id="WFD02827.1"/>
    </source>
</evidence>
<feature type="region of interest" description="Disordered" evidence="1">
    <location>
        <begin position="498"/>
        <end position="529"/>
    </location>
</feature>
<feature type="region of interest" description="Disordered" evidence="1">
    <location>
        <begin position="339"/>
        <end position="363"/>
    </location>
</feature>
<evidence type="ECO:0000256" key="1">
    <source>
        <dbReference type="SAM" id="MobiDB-lite"/>
    </source>
</evidence>
<feature type="region of interest" description="Disordered" evidence="1">
    <location>
        <begin position="204"/>
        <end position="272"/>
    </location>
</feature>
<accession>A0AAF0E0B6</accession>
<dbReference type="AlphaFoldDB" id="A0AAF0E0B6"/>
<keyword evidence="3" id="KW-1185">Reference proteome</keyword>
<evidence type="ECO:0000313" key="3">
    <source>
        <dbReference type="Proteomes" id="UP001214603"/>
    </source>
</evidence>
<feature type="compositionally biased region" description="Low complexity" evidence="1">
    <location>
        <begin position="219"/>
        <end position="242"/>
    </location>
</feature>
<feature type="compositionally biased region" description="Pro residues" evidence="1">
    <location>
        <begin position="453"/>
        <end position="467"/>
    </location>
</feature>
<feature type="region of interest" description="Disordered" evidence="1">
    <location>
        <begin position="386"/>
        <end position="467"/>
    </location>
</feature>
<organism evidence="2 3">
    <name type="scientific">Malassezia obtusa</name>
    <dbReference type="NCBI Taxonomy" id="76774"/>
    <lineage>
        <taxon>Eukaryota</taxon>
        <taxon>Fungi</taxon>
        <taxon>Dikarya</taxon>
        <taxon>Basidiomycota</taxon>
        <taxon>Ustilaginomycotina</taxon>
        <taxon>Malasseziomycetes</taxon>
        <taxon>Malasseziales</taxon>
        <taxon>Malasseziaceae</taxon>
        <taxon>Malassezia</taxon>
    </lineage>
</organism>
<dbReference type="EMBL" id="CP119935">
    <property type="protein sequence ID" value="WFD02827.1"/>
    <property type="molecule type" value="Genomic_DNA"/>
</dbReference>
<proteinExistence type="predicted"/>